<dbReference type="GO" id="GO:0003723">
    <property type="term" value="F:RNA binding"/>
    <property type="evidence" value="ECO:0007669"/>
    <property type="project" value="UniProtKB-KW"/>
</dbReference>
<dbReference type="InterPro" id="IPR050343">
    <property type="entry name" value="RsuA_PseudoU_synthase"/>
</dbReference>
<dbReference type="PANTHER" id="PTHR47683">
    <property type="entry name" value="PSEUDOURIDINE SYNTHASE FAMILY PROTEIN-RELATED"/>
    <property type="match status" value="1"/>
</dbReference>
<proteinExistence type="inferred from homology"/>
<dbReference type="InterPro" id="IPR036986">
    <property type="entry name" value="S4_RNA-bd_sf"/>
</dbReference>
<dbReference type="InterPro" id="IPR002942">
    <property type="entry name" value="S4_RNA-bd"/>
</dbReference>
<dbReference type="Gene3D" id="3.10.290.10">
    <property type="entry name" value="RNA-binding S4 domain"/>
    <property type="match status" value="1"/>
</dbReference>
<dbReference type="SMART" id="SM00363">
    <property type="entry name" value="S4"/>
    <property type="match status" value="1"/>
</dbReference>
<evidence type="ECO:0000256" key="5">
    <source>
        <dbReference type="RuleBase" id="RU003887"/>
    </source>
</evidence>
<dbReference type="InterPro" id="IPR042092">
    <property type="entry name" value="PsdUridine_s_RsuA/RluB/E/F_cat"/>
</dbReference>
<dbReference type="PANTHER" id="PTHR47683:SF4">
    <property type="entry name" value="PSEUDOURIDINE SYNTHASE"/>
    <property type="match status" value="1"/>
</dbReference>
<reference evidence="7 8" key="1">
    <citation type="submission" date="2020-08" db="EMBL/GenBank/DDBJ databases">
        <title>Genomic Encyclopedia of Type Strains, Phase IV (KMG-IV): sequencing the most valuable type-strain genomes for metagenomic binning, comparative biology and taxonomic classification.</title>
        <authorList>
            <person name="Goeker M."/>
        </authorList>
    </citation>
    <scope>NUCLEOTIDE SEQUENCE [LARGE SCALE GENOMIC DNA]</scope>
    <source>
        <strain evidence="7 8">DSM 103462</strain>
    </source>
</reference>
<dbReference type="GO" id="GO:0000455">
    <property type="term" value="P:enzyme-directed rRNA pseudouridine synthesis"/>
    <property type="evidence" value="ECO:0007669"/>
    <property type="project" value="UniProtKB-ARBA"/>
</dbReference>
<protein>
    <recommendedName>
        <fullName evidence="5">Pseudouridine synthase</fullName>
        <ecNumber evidence="5">5.4.99.-</ecNumber>
    </recommendedName>
</protein>
<dbReference type="CDD" id="cd00165">
    <property type="entry name" value="S4"/>
    <property type="match status" value="1"/>
</dbReference>
<evidence type="ECO:0000256" key="4">
    <source>
        <dbReference type="PROSITE-ProRule" id="PRU00182"/>
    </source>
</evidence>
<dbReference type="PROSITE" id="PS01149">
    <property type="entry name" value="PSI_RSU"/>
    <property type="match status" value="1"/>
</dbReference>
<dbReference type="InterPro" id="IPR006145">
    <property type="entry name" value="PsdUridine_synth_RsuA/RluA"/>
</dbReference>
<dbReference type="InterPro" id="IPR000748">
    <property type="entry name" value="PsdUridine_synth_RsuA/RluB/E/F"/>
</dbReference>
<keyword evidence="3 5" id="KW-0413">Isomerase</keyword>
<name>A0A7W8LML9_9SPIR</name>
<dbReference type="SUPFAM" id="SSF55120">
    <property type="entry name" value="Pseudouridine synthase"/>
    <property type="match status" value="1"/>
</dbReference>
<feature type="domain" description="RNA-binding S4" evidence="6">
    <location>
        <begin position="2"/>
        <end position="61"/>
    </location>
</feature>
<evidence type="ECO:0000313" key="7">
    <source>
        <dbReference type="EMBL" id="MBB5226458.1"/>
    </source>
</evidence>
<comment type="caution">
    <text evidence="7">The sequence shown here is derived from an EMBL/GenBank/DDBJ whole genome shotgun (WGS) entry which is preliminary data.</text>
</comment>
<evidence type="ECO:0000313" key="8">
    <source>
        <dbReference type="Proteomes" id="UP000518887"/>
    </source>
</evidence>
<keyword evidence="2 4" id="KW-0694">RNA-binding</keyword>
<keyword evidence="8" id="KW-1185">Reference proteome</keyword>
<evidence type="ECO:0000256" key="2">
    <source>
        <dbReference type="ARBA" id="ARBA00022884"/>
    </source>
</evidence>
<dbReference type="EC" id="5.4.99.-" evidence="5"/>
<gene>
    <name evidence="7" type="ORF">HNP76_001831</name>
</gene>
<sequence length="277" mass="31680">MDRIDKILSHHGFGSRKDVKKLLRDELVSVNGKFVYDPGFQIDISKDEVVVDGERIRLQHDVYIMMNKCQDVVCANKDGEHRTVFDLLDESLRHKFLGGDLHCMGRLDIDTEGLLILTTDGQLTHRLLAPKTHAPKTYAVGLRDSLTEEEKAKYTEKFSKGFWIDREGSENGFDAEPAEIQFTMSNEENNKSAARMRQKANETANRESESSRQDVVIDCLLTIYEGKFHQVKRMFAQLGNEVVYLKRVKMGQLELDPAIPLGGYRELTEEEIELLSK</sequence>
<dbReference type="GO" id="GO:0120159">
    <property type="term" value="F:rRNA pseudouridine synthase activity"/>
    <property type="evidence" value="ECO:0007669"/>
    <property type="project" value="UniProtKB-ARBA"/>
</dbReference>
<dbReference type="Gene3D" id="3.30.70.1560">
    <property type="entry name" value="Alpha-L RNA-binding motif"/>
    <property type="match status" value="1"/>
</dbReference>
<dbReference type="RefSeq" id="WP_184659732.1">
    <property type="nucleotide sequence ID" value="NZ_CP031518.1"/>
</dbReference>
<dbReference type="Gene3D" id="3.30.70.580">
    <property type="entry name" value="Pseudouridine synthase I, catalytic domain, N-terminal subdomain"/>
    <property type="match status" value="1"/>
</dbReference>
<dbReference type="InterPro" id="IPR020094">
    <property type="entry name" value="TruA/RsuA/RluB/E/F_N"/>
</dbReference>
<evidence type="ECO:0000259" key="6">
    <source>
        <dbReference type="SMART" id="SM00363"/>
    </source>
</evidence>
<dbReference type="Proteomes" id="UP000518887">
    <property type="component" value="Unassembled WGS sequence"/>
</dbReference>
<accession>A0A7W8LML9</accession>
<dbReference type="InterPro" id="IPR020103">
    <property type="entry name" value="PsdUridine_synth_cat_dom_sf"/>
</dbReference>
<dbReference type="EMBL" id="JACHFQ010000005">
    <property type="protein sequence ID" value="MBB5226458.1"/>
    <property type="molecule type" value="Genomic_DNA"/>
</dbReference>
<evidence type="ECO:0000256" key="1">
    <source>
        <dbReference type="ARBA" id="ARBA00008348"/>
    </source>
</evidence>
<dbReference type="PROSITE" id="PS50889">
    <property type="entry name" value="S4"/>
    <property type="match status" value="1"/>
</dbReference>
<organism evidence="7 8">
    <name type="scientific">Treponema ruminis</name>
    <dbReference type="NCBI Taxonomy" id="744515"/>
    <lineage>
        <taxon>Bacteria</taxon>
        <taxon>Pseudomonadati</taxon>
        <taxon>Spirochaetota</taxon>
        <taxon>Spirochaetia</taxon>
        <taxon>Spirochaetales</taxon>
        <taxon>Treponemataceae</taxon>
        <taxon>Treponema</taxon>
    </lineage>
</organism>
<dbReference type="SUPFAM" id="SSF55174">
    <property type="entry name" value="Alpha-L RNA-binding motif"/>
    <property type="match status" value="1"/>
</dbReference>
<dbReference type="Pfam" id="PF00849">
    <property type="entry name" value="PseudoU_synth_2"/>
    <property type="match status" value="1"/>
</dbReference>
<dbReference type="AlphaFoldDB" id="A0A7W8LML9"/>
<comment type="similarity">
    <text evidence="1 5">Belongs to the pseudouridine synthase RsuA family.</text>
</comment>
<dbReference type="InterPro" id="IPR018496">
    <property type="entry name" value="PsdUridine_synth_RsuA/RluB_CS"/>
</dbReference>
<evidence type="ECO:0000256" key="3">
    <source>
        <dbReference type="ARBA" id="ARBA00023235"/>
    </source>
</evidence>
<dbReference type="Pfam" id="PF01479">
    <property type="entry name" value="S4"/>
    <property type="match status" value="1"/>
</dbReference>
<dbReference type="NCBIfam" id="TIGR00093">
    <property type="entry name" value="pseudouridine synthase"/>
    <property type="match status" value="1"/>
</dbReference>